<comment type="caution">
    <text evidence="2">The sequence shown here is derived from an EMBL/GenBank/DDBJ whole genome shotgun (WGS) entry which is preliminary data.</text>
</comment>
<accession>A0AAX6GDB1</accession>
<dbReference type="EMBL" id="JANAVB010020999">
    <property type="protein sequence ID" value="KAJ6826357.1"/>
    <property type="molecule type" value="Genomic_DNA"/>
</dbReference>
<protein>
    <submittedName>
        <fullName evidence="2">Uncharacterized protein</fullName>
    </submittedName>
</protein>
<organism evidence="2 3">
    <name type="scientific">Iris pallida</name>
    <name type="common">Sweet iris</name>
    <dbReference type="NCBI Taxonomy" id="29817"/>
    <lineage>
        <taxon>Eukaryota</taxon>
        <taxon>Viridiplantae</taxon>
        <taxon>Streptophyta</taxon>
        <taxon>Embryophyta</taxon>
        <taxon>Tracheophyta</taxon>
        <taxon>Spermatophyta</taxon>
        <taxon>Magnoliopsida</taxon>
        <taxon>Liliopsida</taxon>
        <taxon>Asparagales</taxon>
        <taxon>Iridaceae</taxon>
        <taxon>Iridoideae</taxon>
        <taxon>Irideae</taxon>
        <taxon>Iris</taxon>
    </lineage>
</organism>
<sequence>MSGGGTPLRRSSKVAPPSLETPFSTGARPHSVQSRQHLHLAAVVAEPLSPNRRSVSPPSESAAAPTTRIRQSSPTDEELIRLPLRLSTGACAPTDAPENPPTASTSDFRRPSDSPPPGQRASAGAAPPFPDYGDMSENIAPHQATHQARYLAIILCVFLYFCRCSS</sequence>
<gene>
    <name evidence="2" type="ORF">M6B38_373085</name>
</gene>
<feature type="compositionally biased region" description="Low complexity" evidence="1">
    <location>
        <begin position="56"/>
        <end position="65"/>
    </location>
</feature>
<keyword evidence="3" id="KW-1185">Reference proteome</keyword>
<evidence type="ECO:0000313" key="2">
    <source>
        <dbReference type="EMBL" id="KAJ6826357.1"/>
    </source>
</evidence>
<reference evidence="2" key="1">
    <citation type="journal article" date="2023" name="GigaByte">
        <title>Genome assembly of the bearded iris, Iris pallida Lam.</title>
        <authorList>
            <person name="Bruccoleri R.E."/>
            <person name="Oakeley E.J."/>
            <person name="Faust A.M.E."/>
            <person name="Altorfer M."/>
            <person name="Dessus-Babus S."/>
            <person name="Burckhardt D."/>
            <person name="Oertli M."/>
            <person name="Naumann U."/>
            <person name="Petersen F."/>
            <person name="Wong J."/>
        </authorList>
    </citation>
    <scope>NUCLEOTIDE SEQUENCE</scope>
    <source>
        <strain evidence="2">GSM-AAB239-AS_SAM_17_03QT</strain>
    </source>
</reference>
<dbReference type="AlphaFoldDB" id="A0AAX6GDB1"/>
<evidence type="ECO:0000256" key="1">
    <source>
        <dbReference type="SAM" id="MobiDB-lite"/>
    </source>
</evidence>
<name>A0AAX6GDB1_IRIPA</name>
<dbReference type="Proteomes" id="UP001140949">
    <property type="component" value="Unassembled WGS sequence"/>
</dbReference>
<proteinExistence type="predicted"/>
<evidence type="ECO:0000313" key="3">
    <source>
        <dbReference type="Proteomes" id="UP001140949"/>
    </source>
</evidence>
<feature type="region of interest" description="Disordered" evidence="1">
    <location>
        <begin position="1"/>
        <end position="137"/>
    </location>
</feature>
<reference evidence="2" key="2">
    <citation type="submission" date="2023-04" db="EMBL/GenBank/DDBJ databases">
        <authorList>
            <person name="Bruccoleri R.E."/>
            <person name="Oakeley E.J."/>
            <person name="Faust A.-M."/>
            <person name="Dessus-Babus S."/>
            <person name="Altorfer M."/>
            <person name="Burckhardt D."/>
            <person name="Oertli M."/>
            <person name="Naumann U."/>
            <person name="Petersen F."/>
            <person name="Wong J."/>
        </authorList>
    </citation>
    <scope>NUCLEOTIDE SEQUENCE</scope>
    <source>
        <strain evidence="2">GSM-AAB239-AS_SAM_17_03QT</strain>
        <tissue evidence="2">Leaf</tissue>
    </source>
</reference>